<organism evidence="1 2">
    <name type="scientific">Aspergillus eucalypticola (strain CBS 122712 / IBT 29274)</name>
    <dbReference type="NCBI Taxonomy" id="1448314"/>
    <lineage>
        <taxon>Eukaryota</taxon>
        <taxon>Fungi</taxon>
        <taxon>Dikarya</taxon>
        <taxon>Ascomycota</taxon>
        <taxon>Pezizomycotina</taxon>
        <taxon>Eurotiomycetes</taxon>
        <taxon>Eurotiomycetidae</taxon>
        <taxon>Eurotiales</taxon>
        <taxon>Aspergillaceae</taxon>
        <taxon>Aspergillus</taxon>
        <taxon>Aspergillus subgen. Circumdati</taxon>
    </lineage>
</organism>
<comment type="caution">
    <text evidence="1">The sequence shown here is derived from an EMBL/GenBank/DDBJ whole genome shotgun (WGS) entry which is preliminary data.</text>
</comment>
<dbReference type="Proteomes" id="UP000246171">
    <property type="component" value="Unassembled WGS sequence"/>
</dbReference>
<dbReference type="RefSeq" id="XP_025387299.1">
    <property type="nucleotide sequence ID" value="XM_025537408.1"/>
</dbReference>
<name>A0A317VE73_ASPEC</name>
<dbReference type="EMBL" id="MSFU01000015">
    <property type="protein sequence ID" value="PWY71308.1"/>
    <property type="molecule type" value="Genomic_DNA"/>
</dbReference>
<gene>
    <name evidence="1" type="ORF">BO83DRAFT_51243</name>
</gene>
<evidence type="ECO:0000313" key="2">
    <source>
        <dbReference type="Proteomes" id="UP000246171"/>
    </source>
</evidence>
<protein>
    <submittedName>
        <fullName evidence="1">Uncharacterized protein</fullName>
    </submittedName>
</protein>
<proteinExistence type="predicted"/>
<dbReference type="VEuPathDB" id="FungiDB:BO83DRAFT_51243"/>
<reference evidence="1" key="1">
    <citation type="submission" date="2016-12" db="EMBL/GenBank/DDBJ databases">
        <title>The genomes of Aspergillus section Nigri reveals drivers in fungal speciation.</title>
        <authorList>
            <consortium name="DOE Joint Genome Institute"/>
            <person name="Vesth T.C."/>
            <person name="Nybo J."/>
            <person name="Theobald S."/>
            <person name="Brandl J."/>
            <person name="Frisvad J.C."/>
            <person name="Nielsen K.F."/>
            <person name="Lyhne E.K."/>
            <person name="Kogle M.E."/>
            <person name="Kuo A."/>
            <person name="Riley R."/>
            <person name="Clum A."/>
            <person name="Nolan M."/>
            <person name="Lipzen A."/>
            <person name="Salamov A."/>
            <person name="Henrissat B."/>
            <person name="Wiebenga A."/>
            <person name="De vries R.P."/>
            <person name="Grigoriev I.V."/>
            <person name="Mortensen U.H."/>
            <person name="Andersen M.R."/>
            <person name="Baker S.E."/>
        </authorList>
    </citation>
    <scope>NUCLEOTIDE SEQUENCE</scope>
    <source>
        <strain evidence="1">CBS 122712</strain>
    </source>
</reference>
<dbReference type="AlphaFoldDB" id="A0A317VE73"/>
<evidence type="ECO:0000313" key="1">
    <source>
        <dbReference type="EMBL" id="PWY71308.1"/>
    </source>
</evidence>
<keyword evidence="2" id="KW-1185">Reference proteome</keyword>
<accession>A0A317VE73</accession>
<sequence length="205" mass="23227">MNSRPIKGGHCHFGGVAYYLWHENMEQVLGRFRPTKSNMSVICLCTSIIVPSPKPSKSPKWSFWDWSVVRAKSKEREYIYATQAQIPMNAKQVYGMIDRDREKGRKAGSSSCQGSLPLRIWYGGYSHCRSASPISEHRTRERCSCNDRWLRDLPSNEVSIRGNLLALHQSNGRRRDRRGLHVPTGNCAHSALLAGLARLAGTWNV</sequence>
<dbReference type="GeneID" id="37059370"/>